<sequence>MQYSKVVSVDRERLTYAEIREDVARTLRAHEVMKSRSLKALRQTLRHMDNRSVDTAGAMGNYDRRDAKVLSIAGRKVLATVTNVCQCAVHSAVAEAVPQDYPTELRDMACTYATLFDGAEGQNQVRQLAGHKCGERAVVQIVNKRAMMRLVEMMVARGQMPTTMCPYVALSIDIISTSAFDSSYADACAAHAGILEEVCDGMGRPVTMNITGEEWCTGDDATPRGIRYALSQMFGLTLFTTKELLRTRRDWSVGRLHDRATLAVAMSMDSGFCNAYAGPCDGDEMACGMYVRLWNDVFDICDDIAEHEPCNVAALCLAYGESPEMIWDALLAAYDELFDVESVWTSLRAGTFGLIVWQAWCFRSDLWTRMAAEDVVDRMTTGELWQDAEYPALSAWAAGCWRGYIHVTRRPTPEEQLAMSVETIAMCSDSRGPWR</sequence>
<organism evidence="1 2">
    <name type="scientific">Lunasporangiospora selenospora</name>
    <dbReference type="NCBI Taxonomy" id="979761"/>
    <lineage>
        <taxon>Eukaryota</taxon>
        <taxon>Fungi</taxon>
        <taxon>Fungi incertae sedis</taxon>
        <taxon>Mucoromycota</taxon>
        <taxon>Mortierellomycotina</taxon>
        <taxon>Mortierellomycetes</taxon>
        <taxon>Mortierellales</taxon>
        <taxon>Mortierellaceae</taxon>
        <taxon>Lunasporangiospora</taxon>
    </lineage>
</organism>
<protein>
    <submittedName>
        <fullName evidence="1">Uncharacterized protein</fullName>
    </submittedName>
</protein>
<name>A0A9P6FMP7_9FUNG</name>
<accession>A0A9P6FMP7</accession>
<dbReference type="Proteomes" id="UP000780801">
    <property type="component" value="Unassembled WGS sequence"/>
</dbReference>
<dbReference type="AlphaFoldDB" id="A0A9P6FMP7"/>
<dbReference type="EMBL" id="JAABOA010003840">
    <property type="protein sequence ID" value="KAF9578263.1"/>
    <property type="molecule type" value="Genomic_DNA"/>
</dbReference>
<comment type="caution">
    <text evidence="1">The sequence shown here is derived from an EMBL/GenBank/DDBJ whole genome shotgun (WGS) entry which is preliminary data.</text>
</comment>
<gene>
    <name evidence="1" type="ORF">BGW38_006035</name>
</gene>
<proteinExistence type="predicted"/>
<evidence type="ECO:0000313" key="1">
    <source>
        <dbReference type="EMBL" id="KAF9578263.1"/>
    </source>
</evidence>
<reference evidence="1" key="1">
    <citation type="journal article" date="2020" name="Fungal Divers.">
        <title>Resolving the Mortierellaceae phylogeny through synthesis of multi-gene phylogenetics and phylogenomics.</title>
        <authorList>
            <person name="Vandepol N."/>
            <person name="Liber J."/>
            <person name="Desiro A."/>
            <person name="Na H."/>
            <person name="Kennedy M."/>
            <person name="Barry K."/>
            <person name="Grigoriev I.V."/>
            <person name="Miller A.N."/>
            <person name="O'Donnell K."/>
            <person name="Stajich J.E."/>
            <person name="Bonito G."/>
        </authorList>
    </citation>
    <scope>NUCLEOTIDE SEQUENCE</scope>
    <source>
        <strain evidence="1">KOD1015</strain>
    </source>
</reference>
<evidence type="ECO:0000313" key="2">
    <source>
        <dbReference type="Proteomes" id="UP000780801"/>
    </source>
</evidence>
<keyword evidence="2" id="KW-1185">Reference proteome</keyword>